<dbReference type="EMBL" id="CP013118">
    <property type="protein sequence ID" value="ALO16052.1"/>
    <property type="molecule type" value="Genomic_DNA"/>
</dbReference>
<dbReference type="AlphaFoldDB" id="A0A0S2I190"/>
<protein>
    <submittedName>
        <fullName evidence="1">Uncharacterized protein</fullName>
    </submittedName>
</protein>
<dbReference type="Proteomes" id="UP000064893">
    <property type="component" value="Chromosome"/>
</dbReference>
<accession>A0A0S2I190</accession>
<name>A0A0S2I190_9BACT</name>
<proteinExistence type="predicted"/>
<keyword evidence="2" id="KW-1185">Reference proteome</keyword>
<gene>
    <name evidence="1" type="ORF">L21SP5_02424</name>
</gene>
<dbReference type="RefSeq" id="WP_057953456.1">
    <property type="nucleotide sequence ID" value="NZ_CP013118.1"/>
</dbReference>
<reference evidence="1 2" key="1">
    <citation type="submission" date="2015-11" db="EMBL/GenBank/DDBJ databases">
        <title>Description and complete genome sequence of a novel strain predominating in hypersaline microbial mats and representing a new family of the Bacteriodetes phylum.</title>
        <authorList>
            <person name="Spring S."/>
            <person name="Bunk B."/>
            <person name="Sproer C."/>
            <person name="Klenk H.-P."/>
        </authorList>
    </citation>
    <scope>NUCLEOTIDE SEQUENCE [LARGE SCALE GENOMIC DNA]</scope>
    <source>
        <strain evidence="1 2">L21-Spi-D4</strain>
    </source>
</reference>
<dbReference type="PROSITE" id="PS51257">
    <property type="entry name" value="PROKAR_LIPOPROTEIN"/>
    <property type="match status" value="1"/>
</dbReference>
<dbReference type="STRING" id="1307839.L21SP5_02424"/>
<sequence>MKKITLLLVLIGILGGCKDTDIEYIFPKDYFPAYPESYWVYSDGTTVKVSPGYHKHNYYEELETNVTSDEVYVPKIDNEYVYQYSITQNDNRVPLKKLLSESTNDDWIVSYWQNGEMRRRVINNDTSVTLTTPIENNDQQTFDSCIIVQEYFKDTAAQPWLTKEIYAPKIGLIRQEIRREGDSLITKELVRYFISEDI</sequence>
<dbReference type="KEGG" id="blq:L21SP5_02424"/>
<evidence type="ECO:0000313" key="1">
    <source>
        <dbReference type="EMBL" id="ALO16052.1"/>
    </source>
</evidence>
<dbReference type="OrthoDB" id="1496071at2"/>
<evidence type="ECO:0000313" key="2">
    <source>
        <dbReference type="Proteomes" id="UP000064893"/>
    </source>
</evidence>
<organism evidence="1 2">
    <name type="scientific">Salinivirga cyanobacteriivorans</name>
    <dbReference type="NCBI Taxonomy" id="1307839"/>
    <lineage>
        <taxon>Bacteria</taxon>
        <taxon>Pseudomonadati</taxon>
        <taxon>Bacteroidota</taxon>
        <taxon>Bacteroidia</taxon>
        <taxon>Bacteroidales</taxon>
        <taxon>Salinivirgaceae</taxon>
        <taxon>Salinivirga</taxon>
    </lineage>
</organism>